<dbReference type="InterPro" id="IPR022002">
    <property type="entry name" value="ChsH2_Znr"/>
</dbReference>
<dbReference type="EMBL" id="CP065997">
    <property type="protein sequence ID" value="QQB33505.1"/>
    <property type="molecule type" value="Genomic_DNA"/>
</dbReference>
<evidence type="ECO:0000259" key="1">
    <source>
        <dbReference type="Pfam" id="PF12172"/>
    </source>
</evidence>
<protein>
    <recommendedName>
        <fullName evidence="1">ChsH2 rubredoxin-like zinc ribbon domain-containing protein</fullName>
    </recommendedName>
</protein>
<dbReference type="AlphaFoldDB" id="A0A7T4B0K6"/>
<dbReference type="RefSeq" id="WP_198483879.1">
    <property type="nucleotide sequence ID" value="NZ_CP065997.1"/>
</dbReference>
<accession>A0A7T4B0K6</accession>
<feature type="domain" description="ChsH2 rubredoxin-like zinc ribbon" evidence="1">
    <location>
        <begin position="8"/>
        <end position="31"/>
    </location>
</feature>
<dbReference type="Pfam" id="PF12172">
    <property type="entry name" value="zf-ChsH2"/>
    <property type="match status" value="1"/>
</dbReference>
<evidence type="ECO:0000313" key="3">
    <source>
        <dbReference type="Proteomes" id="UP000595231"/>
    </source>
</evidence>
<sequence>MSFNVRECAQCGHRVYPARLWCPACGHDRAVEAPVEEAELLAWTQVPGKAAGGGSIIATVNALPRGPLLVVRLPDVPRAVGQRLRLLARMEQETEQGVALPWAQALPGSGGAGGEA</sequence>
<name>A0A7T4B0K6_9BURK</name>
<proteinExistence type="predicted"/>
<evidence type="ECO:0000313" key="2">
    <source>
        <dbReference type="EMBL" id="QQB33505.1"/>
    </source>
</evidence>
<dbReference type="SUPFAM" id="SSF50249">
    <property type="entry name" value="Nucleic acid-binding proteins"/>
    <property type="match status" value="1"/>
</dbReference>
<dbReference type="Proteomes" id="UP000595231">
    <property type="component" value="Chromosome"/>
</dbReference>
<dbReference type="InterPro" id="IPR012340">
    <property type="entry name" value="NA-bd_OB-fold"/>
</dbReference>
<gene>
    <name evidence="2" type="ORF">I6I07_23130</name>
</gene>
<organism evidence="2 3">
    <name type="scientific">Achromobacter deleyi</name>
    <dbReference type="NCBI Taxonomy" id="1353891"/>
    <lineage>
        <taxon>Bacteria</taxon>
        <taxon>Pseudomonadati</taxon>
        <taxon>Pseudomonadota</taxon>
        <taxon>Betaproteobacteria</taxon>
        <taxon>Burkholderiales</taxon>
        <taxon>Alcaligenaceae</taxon>
        <taxon>Achromobacter</taxon>
    </lineage>
</organism>
<reference evidence="2 3" key="1">
    <citation type="submission" date="2020-12" db="EMBL/GenBank/DDBJ databases">
        <title>FDA dAtabase for Regulatory Grade micrObial Sequences (FDA-ARGOS): Supporting development and validation of Infectious Disease Dx tests.</title>
        <authorList>
            <person name="Sproer C."/>
            <person name="Gronow S."/>
            <person name="Severitt S."/>
            <person name="Schroder I."/>
            <person name="Tallon L."/>
            <person name="Sadzewicz L."/>
            <person name="Zhao X."/>
            <person name="Boylan J."/>
            <person name="Ott S."/>
            <person name="Bowen H."/>
            <person name="Vavikolanu K."/>
            <person name="Mehta A."/>
            <person name="Aluvathingal J."/>
            <person name="Nadendla S."/>
            <person name="Lowell S."/>
            <person name="Myers T."/>
            <person name="Yan Y."/>
            <person name="Sichtig H."/>
        </authorList>
    </citation>
    <scope>NUCLEOTIDE SEQUENCE [LARGE SCALE GENOMIC DNA]</scope>
    <source>
        <strain evidence="2 3">FDAARGOS_1050</strain>
    </source>
</reference>